<dbReference type="Pfam" id="PF17764">
    <property type="entry name" value="PriA_3primeBD"/>
    <property type="match status" value="1"/>
</dbReference>
<evidence type="ECO:0000256" key="9">
    <source>
        <dbReference type="ARBA" id="ARBA00023125"/>
    </source>
</evidence>
<dbReference type="GO" id="GO:0005524">
    <property type="term" value="F:ATP binding"/>
    <property type="evidence" value="ECO:0007669"/>
    <property type="project" value="UniProtKB-UniRule"/>
</dbReference>
<sequence>MDRRFADIIIDITHEKLDRTFQYIIPDELLDTVKIGSVVSVPFGRGNKETKGYVINITDKPEFDVNKTKSILRIDVGSDNSQTKLIELAAFIKQTYGGTMSQALRCVLPVKTKTKPIESIILKLSISEEDAKALIFESERKNAKARARFLRELIDVKEIPQNIVLQKLNIGRQTINKLVEMGVVEKIVISSYRNPVSGDVSKYDVVLNDEQRQVVDAIDKSERKVHLVHGVTGSGKTEVYIELIDRVIKEGGEAIVLIPEIALTYQTVMRFRRKFNDLVSIINSKLSQGEKYDQFERAKNGEVKIIIGPRSALFTPFKNLKLIIIDEEHERTYKSEQVPKYHARDVAIKRAELEGAKVVLGSATPSIESYYHALGGEFVLHELSNRANGATLSDVSIVDMRDELKSGNKLMFSRKLLSLMEDRLSKKEQTMIFINRRGYASFVSCRSCGFVYKCPHCDVALKYHTNGKLICHYCGYETATSKICPECGSKYIKTFGTGTQRVEGEINKLFPNAKTLRMDFDTTRKKGDYEKILSAFANGEADILIGTQMIVKGHDFANVTLVGIIAADLSLYAQDFRASETTFELLTQAAGRAGRGSKKGEVVIQTYDPDNYSITLSKKQDYKAFYNQEIAYRKLLKYPPIYNMAVILITGEDEDVVFNNAKLIFDYLDGRKGDSELFGPTWANIKMLNDNYRCLIYLKDENVDNLSEMNDILERYVEDKDIKNINIQYDLIPMSGY</sequence>
<gene>
    <name evidence="12" type="primary">priA</name>
    <name evidence="15" type="ORF">SAMN02745111_00378</name>
</gene>
<keyword evidence="2 12" id="KW-0235">DNA replication</keyword>
<evidence type="ECO:0000259" key="14">
    <source>
        <dbReference type="PROSITE" id="PS51194"/>
    </source>
</evidence>
<dbReference type="GO" id="GO:0006310">
    <property type="term" value="P:DNA recombination"/>
    <property type="evidence" value="ECO:0007669"/>
    <property type="project" value="InterPro"/>
</dbReference>
<evidence type="ECO:0000256" key="11">
    <source>
        <dbReference type="ARBA" id="ARBA00048988"/>
    </source>
</evidence>
<name>A0A1T4V802_9FIRM</name>
<dbReference type="InterPro" id="IPR014001">
    <property type="entry name" value="Helicase_ATP-bd"/>
</dbReference>
<evidence type="ECO:0000256" key="7">
    <source>
        <dbReference type="ARBA" id="ARBA00022833"/>
    </source>
</evidence>
<dbReference type="GO" id="GO:0008270">
    <property type="term" value="F:zinc ion binding"/>
    <property type="evidence" value="ECO:0007669"/>
    <property type="project" value="UniProtKB-UniRule"/>
</dbReference>
<dbReference type="InterPro" id="IPR005259">
    <property type="entry name" value="PriA"/>
</dbReference>
<dbReference type="SUPFAM" id="SSF161187">
    <property type="entry name" value="YfgJ-like"/>
    <property type="match status" value="1"/>
</dbReference>
<organism evidence="15 16">
    <name type="scientific">Eubacterium uniforme</name>
    <dbReference type="NCBI Taxonomy" id="39495"/>
    <lineage>
        <taxon>Bacteria</taxon>
        <taxon>Bacillati</taxon>
        <taxon>Bacillota</taxon>
        <taxon>Clostridia</taxon>
        <taxon>Eubacteriales</taxon>
        <taxon>Eubacteriaceae</taxon>
        <taxon>Eubacterium</taxon>
    </lineage>
</organism>
<proteinExistence type="inferred from homology"/>
<dbReference type="RefSeq" id="WP_078765271.1">
    <property type="nucleotide sequence ID" value="NZ_FUXZ01000003.1"/>
</dbReference>
<dbReference type="EMBL" id="FUXZ01000003">
    <property type="protein sequence ID" value="SKA61115.1"/>
    <property type="molecule type" value="Genomic_DNA"/>
</dbReference>
<dbReference type="GO" id="GO:0016887">
    <property type="term" value="F:ATP hydrolysis activity"/>
    <property type="evidence" value="ECO:0007669"/>
    <property type="project" value="RHEA"/>
</dbReference>
<feature type="domain" description="Helicase ATP-binding" evidence="13">
    <location>
        <begin position="217"/>
        <end position="383"/>
    </location>
</feature>
<feature type="binding site" evidence="12">
    <location>
        <position position="448"/>
    </location>
    <ligand>
        <name>Zn(2+)</name>
        <dbReference type="ChEBI" id="CHEBI:29105"/>
        <label>1</label>
    </ligand>
</feature>
<evidence type="ECO:0000256" key="6">
    <source>
        <dbReference type="ARBA" id="ARBA00022806"/>
    </source>
</evidence>
<feature type="binding site" evidence="12">
    <location>
        <position position="471"/>
    </location>
    <ligand>
        <name>Zn(2+)</name>
        <dbReference type="ChEBI" id="CHEBI:29105"/>
        <label>2</label>
    </ligand>
</feature>
<dbReference type="Proteomes" id="UP000190814">
    <property type="component" value="Unassembled WGS sequence"/>
</dbReference>
<dbReference type="Pfam" id="PF18074">
    <property type="entry name" value="PriA_C"/>
    <property type="match status" value="1"/>
</dbReference>
<dbReference type="Pfam" id="PF00271">
    <property type="entry name" value="Helicase_C"/>
    <property type="match status" value="1"/>
</dbReference>
<evidence type="ECO:0000256" key="4">
    <source>
        <dbReference type="ARBA" id="ARBA00022741"/>
    </source>
</evidence>
<keyword evidence="4 12" id="KW-0547">Nucleotide-binding</keyword>
<dbReference type="InterPro" id="IPR011545">
    <property type="entry name" value="DEAD/DEAH_box_helicase_dom"/>
</dbReference>
<evidence type="ECO:0000256" key="2">
    <source>
        <dbReference type="ARBA" id="ARBA00022705"/>
    </source>
</evidence>
<keyword evidence="10 12" id="KW-0413">Isomerase</keyword>
<dbReference type="SUPFAM" id="SSF52540">
    <property type="entry name" value="P-loop containing nucleoside triphosphate hydrolases"/>
    <property type="match status" value="1"/>
</dbReference>
<keyword evidence="16" id="KW-1185">Reference proteome</keyword>
<dbReference type="PROSITE" id="PS51192">
    <property type="entry name" value="HELICASE_ATP_BIND_1"/>
    <property type="match status" value="1"/>
</dbReference>
<evidence type="ECO:0000259" key="13">
    <source>
        <dbReference type="PROSITE" id="PS51192"/>
    </source>
</evidence>
<comment type="catalytic activity">
    <reaction evidence="12">
        <text>Couples ATP hydrolysis with the unwinding of duplex DNA by translocating in the 3'-5' direction.</text>
        <dbReference type="EC" id="5.6.2.4"/>
    </reaction>
</comment>
<keyword evidence="3 12" id="KW-0479">Metal-binding</keyword>
<dbReference type="InterPro" id="IPR041222">
    <property type="entry name" value="PriA_3primeBD"/>
</dbReference>
<dbReference type="CDD" id="cd18804">
    <property type="entry name" value="SF2_C_priA"/>
    <property type="match status" value="1"/>
</dbReference>
<reference evidence="15 16" key="1">
    <citation type="submission" date="2017-02" db="EMBL/GenBank/DDBJ databases">
        <authorList>
            <person name="Peterson S.W."/>
        </authorList>
    </citation>
    <scope>NUCLEOTIDE SEQUENCE [LARGE SCALE GENOMIC DNA]</scope>
    <source>
        <strain evidence="15 16">ATCC 35992</strain>
    </source>
</reference>
<keyword evidence="8 12" id="KW-0067">ATP-binding</keyword>
<feature type="binding site" evidence="12">
    <location>
        <position position="474"/>
    </location>
    <ligand>
        <name>Zn(2+)</name>
        <dbReference type="ChEBI" id="CHEBI:29105"/>
        <label>2</label>
    </ligand>
</feature>
<comment type="function">
    <text evidence="12">Initiates the restart of stalled replication forks, which reloads the replicative helicase on sites other than the origin of replication. Recognizes and binds to abandoned replication forks and remodels them to uncover a helicase loading site. Promotes assembly of the primosome at these replication forks.</text>
</comment>
<dbReference type="OrthoDB" id="9759544at2"/>
<dbReference type="InterPro" id="IPR001650">
    <property type="entry name" value="Helicase_C-like"/>
</dbReference>
<dbReference type="Gene3D" id="3.40.50.300">
    <property type="entry name" value="P-loop containing nucleotide triphosphate hydrolases"/>
    <property type="match status" value="2"/>
</dbReference>
<dbReference type="InterPro" id="IPR027417">
    <property type="entry name" value="P-loop_NTPase"/>
</dbReference>
<dbReference type="CDD" id="cd17929">
    <property type="entry name" value="DEXHc_priA"/>
    <property type="match status" value="1"/>
</dbReference>
<dbReference type="Pfam" id="PF00270">
    <property type="entry name" value="DEAD"/>
    <property type="match status" value="1"/>
</dbReference>
<accession>A0A1T4V802</accession>
<dbReference type="GO" id="GO:0006270">
    <property type="term" value="P:DNA replication initiation"/>
    <property type="evidence" value="ECO:0007669"/>
    <property type="project" value="TreeGrafter"/>
</dbReference>
<dbReference type="EC" id="5.6.2.4" evidence="12"/>
<comment type="subunit">
    <text evidence="12">Component of the replication restart primosome.</text>
</comment>
<evidence type="ECO:0000256" key="10">
    <source>
        <dbReference type="ARBA" id="ARBA00023235"/>
    </source>
</evidence>
<dbReference type="HAMAP" id="MF_00983">
    <property type="entry name" value="PriA"/>
    <property type="match status" value="1"/>
</dbReference>
<evidence type="ECO:0000256" key="3">
    <source>
        <dbReference type="ARBA" id="ARBA00022723"/>
    </source>
</evidence>
<dbReference type="NCBIfam" id="TIGR00595">
    <property type="entry name" value="priA"/>
    <property type="match status" value="1"/>
</dbReference>
<keyword evidence="1 12" id="KW-0639">Primosome</keyword>
<dbReference type="InterPro" id="IPR042115">
    <property type="entry name" value="PriA_3primeBD_sf"/>
</dbReference>
<feature type="domain" description="Helicase C-terminal" evidence="14">
    <location>
        <begin position="479"/>
        <end position="636"/>
    </location>
</feature>
<dbReference type="PANTHER" id="PTHR30580">
    <property type="entry name" value="PRIMOSOMAL PROTEIN N"/>
    <property type="match status" value="1"/>
</dbReference>
<dbReference type="STRING" id="39495.SAMN02745111_00378"/>
<evidence type="ECO:0000313" key="16">
    <source>
        <dbReference type="Proteomes" id="UP000190814"/>
    </source>
</evidence>
<feature type="binding site" evidence="12">
    <location>
        <position position="457"/>
    </location>
    <ligand>
        <name>Zn(2+)</name>
        <dbReference type="ChEBI" id="CHEBI:29105"/>
        <label>2</label>
    </ligand>
</feature>
<comment type="cofactor">
    <cofactor evidence="12">
        <name>Zn(2+)</name>
        <dbReference type="ChEBI" id="CHEBI:29105"/>
    </cofactor>
    <text evidence="12">Binds 2 zinc ions per subunit.</text>
</comment>
<dbReference type="GO" id="GO:1990077">
    <property type="term" value="C:primosome complex"/>
    <property type="evidence" value="ECO:0007669"/>
    <property type="project" value="UniProtKB-UniRule"/>
</dbReference>
<feature type="binding site" evidence="12">
    <location>
        <position position="487"/>
    </location>
    <ligand>
        <name>Zn(2+)</name>
        <dbReference type="ChEBI" id="CHEBI:29105"/>
        <label>1</label>
    </ligand>
</feature>
<evidence type="ECO:0000256" key="8">
    <source>
        <dbReference type="ARBA" id="ARBA00022840"/>
    </source>
</evidence>
<dbReference type="GO" id="GO:0006269">
    <property type="term" value="P:DNA replication, synthesis of primer"/>
    <property type="evidence" value="ECO:0007669"/>
    <property type="project" value="UniProtKB-KW"/>
</dbReference>
<dbReference type="SMART" id="SM00487">
    <property type="entry name" value="DEXDc"/>
    <property type="match status" value="1"/>
</dbReference>
<dbReference type="PANTHER" id="PTHR30580:SF0">
    <property type="entry name" value="PRIMOSOMAL PROTEIN N"/>
    <property type="match status" value="1"/>
</dbReference>
<dbReference type="Pfam" id="PF18319">
    <property type="entry name" value="Zn_ribbon_PriA"/>
    <property type="match status" value="1"/>
</dbReference>
<dbReference type="SMART" id="SM00490">
    <property type="entry name" value="HELICc"/>
    <property type="match status" value="1"/>
</dbReference>
<feature type="binding site" evidence="12">
    <location>
        <position position="445"/>
    </location>
    <ligand>
        <name>Zn(2+)</name>
        <dbReference type="ChEBI" id="CHEBI:29105"/>
        <label>1</label>
    </ligand>
</feature>
<evidence type="ECO:0000256" key="12">
    <source>
        <dbReference type="HAMAP-Rule" id="MF_00983"/>
    </source>
</evidence>
<dbReference type="GO" id="GO:0003677">
    <property type="term" value="F:DNA binding"/>
    <property type="evidence" value="ECO:0007669"/>
    <property type="project" value="UniProtKB-UniRule"/>
</dbReference>
<dbReference type="Gene3D" id="3.40.1440.60">
    <property type="entry name" value="PriA, 3(prime) DNA-binding domain"/>
    <property type="match status" value="1"/>
</dbReference>
<comment type="catalytic activity">
    <reaction evidence="11 12">
        <text>ATP + H2O = ADP + phosphate + H(+)</text>
        <dbReference type="Rhea" id="RHEA:13065"/>
        <dbReference type="ChEBI" id="CHEBI:15377"/>
        <dbReference type="ChEBI" id="CHEBI:15378"/>
        <dbReference type="ChEBI" id="CHEBI:30616"/>
        <dbReference type="ChEBI" id="CHEBI:43474"/>
        <dbReference type="ChEBI" id="CHEBI:456216"/>
        <dbReference type="EC" id="5.6.2.4"/>
    </reaction>
</comment>
<feature type="binding site" evidence="12">
    <location>
        <position position="454"/>
    </location>
    <ligand>
        <name>Zn(2+)</name>
        <dbReference type="ChEBI" id="CHEBI:29105"/>
        <label>2</label>
    </ligand>
</feature>
<protein>
    <recommendedName>
        <fullName evidence="12">Replication restart protein PriA</fullName>
    </recommendedName>
    <alternativeName>
        <fullName evidence="12">ATP-dependent DNA helicase PriA</fullName>
        <ecNumber evidence="12">5.6.2.4</ecNumber>
    </alternativeName>
    <alternativeName>
        <fullName evidence="12">DNA 3'-5' helicase PriA</fullName>
    </alternativeName>
</protein>
<evidence type="ECO:0000313" key="15">
    <source>
        <dbReference type="EMBL" id="SKA61115.1"/>
    </source>
</evidence>
<feature type="binding site" evidence="12">
    <location>
        <position position="484"/>
    </location>
    <ligand>
        <name>Zn(2+)</name>
        <dbReference type="ChEBI" id="CHEBI:29105"/>
        <label>1</label>
    </ligand>
</feature>
<dbReference type="InterPro" id="IPR040498">
    <property type="entry name" value="PriA_CRR"/>
</dbReference>
<keyword evidence="5 12" id="KW-0378">Hydrolase</keyword>
<comment type="similarity">
    <text evidence="12">Belongs to the helicase family. PriA subfamily.</text>
</comment>
<dbReference type="PROSITE" id="PS51194">
    <property type="entry name" value="HELICASE_CTER"/>
    <property type="match status" value="1"/>
</dbReference>
<dbReference type="GO" id="GO:0043138">
    <property type="term" value="F:3'-5' DNA helicase activity"/>
    <property type="evidence" value="ECO:0007669"/>
    <property type="project" value="UniProtKB-EC"/>
</dbReference>
<evidence type="ECO:0000256" key="5">
    <source>
        <dbReference type="ARBA" id="ARBA00022801"/>
    </source>
</evidence>
<dbReference type="InterPro" id="IPR041236">
    <property type="entry name" value="PriA_C"/>
</dbReference>
<dbReference type="FunFam" id="3.40.50.300:FF:000489">
    <property type="entry name" value="Primosome assembly protein PriA"/>
    <property type="match status" value="1"/>
</dbReference>
<dbReference type="GO" id="GO:0006302">
    <property type="term" value="P:double-strand break repair"/>
    <property type="evidence" value="ECO:0007669"/>
    <property type="project" value="InterPro"/>
</dbReference>
<keyword evidence="7 12" id="KW-0862">Zinc</keyword>
<keyword evidence="6 12" id="KW-0347">Helicase</keyword>
<evidence type="ECO:0000256" key="1">
    <source>
        <dbReference type="ARBA" id="ARBA00022515"/>
    </source>
</evidence>
<dbReference type="AlphaFoldDB" id="A0A1T4V802"/>
<keyword evidence="9 12" id="KW-0238">DNA-binding</keyword>